<name>A0AAV6YE88_ENGPU</name>
<comment type="caution">
    <text evidence="1">The sequence shown here is derived from an EMBL/GenBank/DDBJ whole genome shotgun (WGS) entry which is preliminary data.</text>
</comment>
<reference evidence="1" key="1">
    <citation type="thesis" date="2020" institute="ProQuest LLC" country="789 East Eisenhower Parkway, Ann Arbor, MI, USA">
        <title>Comparative Genomics and Chromosome Evolution.</title>
        <authorList>
            <person name="Mudd A.B."/>
        </authorList>
    </citation>
    <scope>NUCLEOTIDE SEQUENCE</scope>
    <source>
        <strain evidence="1">237g6f4</strain>
        <tissue evidence="1">Blood</tissue>
    </source>
</reference>
<dbReference type="AlphaFoldDB" id="A0AAV6YE88"/>
<evidence type="ECO:0000313" key="2">
    <source>
        <dbReference type="Proteomes" id="UP000824782"/>
    </source>
</evidence>
<dbReference type="Proteomes" id="UP000824782">
    <property type="component" value="Unassembled WGS sequence"/>
</dbReference>
<keyword evidence="2" id="KW-1185">Reference proteome</keyword>
<organism evidence="1 2">
    <name type="scientific">Engystomops pustulosus</name>
    <name type="common">Tungara frog</name>
    <name type="synonym">Physalaemus pustulosus</name>
    <dbReference type="NCBI Taxonomy" id="76066"/>
    <lineage>
        <taxon>Eukaryota</taxon>
        <taxon>Metazoa</taxon>
        <taxon>Chordata</taxon>
        <taxon>Craniata</taxon>
        <taxon>Vertebrata</taxon>
        <taxon>Euteleostomi</taxon>
        <taxon>Amphibia</taxon>
        <taxon>Batrachia</taxon>
        <taxon>Anura</taxon>
        <taxon>Neobatrachia</taxon>
        <taxon>Hyloidea</taxon>
        <taxon>Leptodactylidae</taxon>
        <taxon>Leiuperinae</taxon>
        <taxon>Engystomops</taxon>
    </lineage>
</organism>
<accession>A0AAV6YE88</accession>
<proteinExistence type="predicted"/>
<evidence type="ECO:0000313" key="1">
    <source>
        <dbReference type="EMBL" id="KAG8535527.1"/>
    </source>
</evidence>
<protein>
    <submittedName>
        <fullName evidence="1">Uncharacterized protein</fullName>
    </submittedName>
</protein>
<sequence length="86" mass="9493">MFTSHSVYTAGKLTGHVMGVSLDWQPDESFLLSLRHVQQEAADGKAQTTALDYPATCPACAQWRPLEAQIPLCDLHPRPPLRLHAV</sequence>
<gene>
    <name evidence="1" type="ORF">GDO81_028349</name>
</gene>
<dbReference type="EMBL" id="WNYA01064415">
    <property type="protein sequence ID" value="KAG8535527.1"/>
    <property type="molecule type" value="Genomic_DNA"/>
</dbReference>